<dbReference type="Pfam" id="PF00754">
    <property type="entry name" value="F5_F8_type_C"/>
    <property type="match status" value="1"/>
</dbReference>
<dbReference type="PROSITE" id="PS50022">
    <property type="entry name" value="FA58C_3"/>
    <property type="match status" value="1"/>
</dbReference>
<accession>A0ABP0EVV2</accession>
<name>A0ABP0EVV2_CLALP</name>
<dbReference type="SUPFAM" id="SSF49785">
    <property type="entry name" value="Galactose-binding domain-like"/>
    <property type="match status" value="1"/>
</dbReference>
<dbReference type="PANTHER" id="PTHR24543:SF325">
    <property type="entry name" value="F5_8 TYPE C DOMAIN-CONTAINING PROTEIN"/>
    <property type="match status" value="1"/>
</dbReference>
<proteinExistence type="predicted"/>
<evidence type="ECO:0000313" key="2">
    <source>
        <dbReference type="EMBL" id="CAK8671086.1"/>
    </source>
</evidence>
<dbReference type="PANTHER" id="PTHR24543">
    <property type="entry name" value="MULTICOPPER OXIDASE-RELATED"/>
    <property type="match status" value="1"/>
</dbReference>
<dbReference type="InterPro" id="IPR000421">
    <property type="entry name" value="FA58C"/>
</dbReference>
<feature type="domain" description="F5/8 type C" evidence="1">
    <location>
        <begin position="11"/>
        <end position="146"/>
    </location>
</feature>
<dbReference type="SMART" id="SM00231">
    <property type="entry name" value="FA58C"/>
    <property type="match status" value="1"/>
</dbReference>
<evidence type="ECO:0000259" key="1">
    <source>
        <dbReference type="PROSITE" id="PS50022"/>
    </source>
</evidence>
<dbReference type="Gene3D" id="2.60.120.260">
    <property type="entry name" value="Galactose-binding domain-like"/>
    <property type="match status" value="2"/>
</dbReference>
<sequence>MGVFIDENAIKKEFCLAGVKSGKVRDDEMTASSINNQSYAAHEGRLDGGRYWYPHLFNFQTPGEWLQVDLRTPTTVTGVVTQGGGDFPRQLRWYQSSGKCARFDLNTDSTNHVQNLFPNPIRAKYFTLIAVTFHVGIDLRLDYLTC</sequence>
<dbReference type="Proteomes" id="UP001642483">
    <property type="component" value="Unassembled WGS sequence"/>
</dbReference>
<gene>
    <name evidence="2" type="ORF">CVLEPA_LOCUS107</name>
</gene>
<dbReference type="EMBL" id="CAWYQH010000001">
    <property type="protein sequence ID" value="CAK8671086.1"/>
    <property type="molecule type" value="Genomic_DNA"/>
</dbReference>
<dbReference type="InterPro" id="IPR008979">
    <property type="entry name" value="Galactose-bd-like_sf"/>
</dbReference>
<evidence type="ECO:0000313" key="3">
    <source>
        <dbReference type="Proteomes" id="UP001642483"/>
    </source>
</evidence>
<organism evidence="2 3">
    <name type="scientific">Clavelina lepadiformis</name>
    <name type="common">Light-bulb sea squirt</name>
    <name type="synonym">Ascidia lepadiformis</name>
    <dbReference type="NCBI Taxonomy" id="159417"/>
    <lineage>
        <taxon>Eukaryota</taxon>
        <taxon>Metazoa</taxon>
        <taxon>Chordata</taxon>
        <taxon>Tunicata</taxon>
        <taxon>Ascidiacea</taxon>
        <taxon>Aplousobranchia</taxon>
        <taxon>Clavelinidae</taxon>
        <taxon>Clavelina</taxon>
    </lineage>
</organism>
<comment type="caution">
    <text evidence="2">The sequence shown here is derived from an EMBL/GenBank/DDBJ whole genome shotgun (WGS) entry which is preliminary data.</text>
</comment>
<protein>
    <recommendedName>
        <fullName evidence="1">F5/8 type C domain-containing protein</fullName>
    </recommendedName>
</protein>
<keyword evidence="3" id="KW-1185">Reference proteome</keyword>
<reference evidence="2 3" key="1">
    <citation type="submission" date="2024-02" db="EMBL/GenBank/DDBJ databases">
        <authorList>
            <person name="Daric V."/>
            <person name="Darras S."/>
        </authorList>
    </citation>
    <scope>NUCLEOTIDE SEQUENCE [LARGE SCALE GENOMIC DNA]</scope>
</reference>